<feature type="non-terminal residue" evidence="1">
    <location>
        <position position="1"/>
    </location>
</feature>
<comment type="caution">
    <text evidence="1">The sequence shown here is derived from an EMBL/GenBank/DDBJ whole genome shotgun (WGS) entry which is preliminary data.</text>
</comment>
<dbReference type="Proteomes" id="UP000265520">
    <property type="component" value="Unassembled WGS sequence"/>
</dbReference>
<reference evidence="1 2" key="1">
    <citation type="journal article" date="2018" name="Front. Plant Sci.">
        <title>Red Clover (Trifolium pratense) and Zigzag Clover (T. medium) - A Picture of Genomic Similarities and Differences.</title>
        <authorList>
            <person name="Dluhosova J."/>
            <person name="Istvanek J."/>
            <person name="Nedelnik J."/>
            <person name="Repkova J."/>
        </authorList>
    </citation>
    <scope>NUCLEOTIDE SEQUENCE [LARGE SCALE GENOMIC DNA]</scope>
    <source>
        <strain evidence="2">cv. 10/8</strain>
        <tissue evidence="1">Leaf</tissue>
    </source>
</reference>
<dbReference type="EMBL" id="LXQA010095049">
    <property type="protein sequence ID" value="MCI15107.1"/>
    <property type="molecule type" value="Genomic_DNA"/>
</dbReference>
<protein>
    <submittedName>
        <fullName evidence="1">Uncharacterized protein</fullName>
    </submittedName>
</protein>
<dbReference type="AlphaFoldDB" id="A0A392PTW5"/>
<proteinExistence type="predicted"/>
<name>A0A392PTW5_9FABA</name>
<accession>A0A392PTW5</accession>
<organism evidence="1 2">
    <name type="scientific">Trifolium medium</name>
    <dbReference type="NCBI Taxonomy" id="97028"/>
    <lineage>
        <taxon>Eukaryota</taxon>
        <taxon>Viridiplantae</taxon>
        <taxon>Streptophyta</taxon>
        <taxon>Embryophyta</taxon>
        <taxon>Tracheophyta</taxon>
        <taxon>Spermatophyta</taxon>
        <taxon>Magnoliopsida</taxon>
        <taxon>eudicotyledons</taxon>
        <taxon>Gunneridae</taxon>
        <taxon>Pentapetalae</taxon>
        <taxon>rosids</taxon>
        <taxon>fabids</taxon>
        <taxon>Fabales</taxon>
        <taxon>Fabaceae</taxon>
        <taxon>Papilionoideae</taxon>
        <taxon>50 kb inversion clade</taxon>
        <taxon>NPAAA clade</taxon>
        <taxon>Hologalegina</taxon>
        <taxon>IRL clade</taxon>
        <taxon>Trifolieae</taxon>
        <taxon>Trifolium</taxon>
    </lineage>
</organism>
<evidence type="ECO:0000313" key="2">
    <source>
        <dbReference type="Proteomes" id="UP000265520"/>
    </source>
</evidence>
<evidence type="ECO:0000313" key="1">
    <source>
        <dbReference type="EMBL" id="MCI15107.1"/>
    </source>
</evidence>
<sequence>NIICPEFLAQPAVNAEIARPDVHDQGSVPGAST</sequence>
<keyword evidence="2" id="KW-1185">Reference proteome</keyword>